<gene>
    <name evidence="3" type="ORF">Din_014415</name>
</gene>
<dbReference type="InterPro" id="IPR043151">
    <property type="entry name" value="BAH_sf"/>
</dbReference>
<dbReference type="InterPro" id="IPR008395">
    <property type="entry name" value="Agenet-like_dom"/>
</dbReference>
<feature type="domain" description="BAH" evidence="2">
    <location>
        <begin position="160"/>
        <end position="277"/>
    </location>
</feature>
<dbReference type="PANTHER" id="PTHR31917">
    <property type="entry name" value="AGENET DOMAIN-CONTAINING PROTEIN-RELATED"/>
    <property type="match status" value="1"/>
</dbReference>
<proteinExistence type="predicted"/>
<dbReference type="SMART" id="SM00743">
    <property type="entry name" value="Agenet"/>
    <property type="match status" value="2"/>
</dbReference>
<reference evidence="3" key="1">
    <citation type="submission" date="2019-08" db="EMBL/GenBank/DDBJ databases">
        <title>Reference gene set and small RNA set construction with multiple tissues from Davidia involucrata Baill.</title>
        <authorList>
            <person name="Yang H."/>
            <person name="Zhou C."/>
            <person name="Li G."/>
            <person name="Wang J."/>
            <person name="Gao P."/>
            <person name="Wang M."/>
            <person name="Wang R."/>
            <person name="Zhao Y."/>
        </authorList>
    </citation>
    <scope>NUCLEOTIDE SEQUENCE</scope>
    <source>
        <tissue evidence="3">Mixed with DoveR01_LX</tissue>
    </source>
</reference>
<dbReference type="Pfam" id="PF05641">
    <property type="entry name" value="Agenet"/>
    <property type="match status" value="1"/>
</dbReference>
<sequence length="706" mass="80833">MERSAAASMSSAFVRWEEVYVSSDKGRREVHYYLKRRNGTSDLAVIGREKSLRHMSYHYAIRDRSLLSISPSSSLLKLRSRREVIDWLNSIIPDSHHHQSSQPVGGSVDSKDVRELDVETLKDVQLRKLGHHTTEFLWLGSPWTCRKRRRHYQSFRRNGVKISLHDFVYVLAEEDKRLVAYLDDIYEDSRGKKMVVVQWFHKIDEVGIVLPHNFNDREIFFSLCLQDLSIECIDGLATVLSPQHYEKFLNEAAHTQLEPFVCHRQFDNEDIKPFDITKVKGYWKQEIIISMLTSSPSNAPIKSQPPNDGLKVEGYLSDAFGIRPKKRLRRSKDGDLYLHSASKQESTDACLDTQNFGDNLICSKDGIEMCSVKESCVADSFSGKEVMMQKPSQHLTIGSQVEVLSQDSGIRGCWFRALIIKKHKDKVKVQYQDIKDAADEANNLKEWVLASRLAVPDEFHLRISGRTTIRPTPLSNKGRVSLVVNVGAVVDVWWHDGWWEGIVVQKETEDRFHVYFPGEKRESIFGCSDLRHSQEWLGNGWKHIKERPDIVTKILSGSGRETKQILVKPWDGKLDQAAICDKRIVASTVHKGCLSMKDEIGCSNSQLNSVENKVKELDVVQDLSKDELLAQLKWNSRKRRQRGNSVLKHSSGNQNKRSPEAMGMRPYERFFFSSSLKVDHDNCKYVGDSLFSSSVVPPLTNLVMSR</sequence>
<name>A0A5B6ZLR8_DAVIN</name>
<dbReference type="EMBL" id="GHES01014415">
    <property type="protein sequence ID" value="MPA44974.1"/>
    <property type="molecule type" value="Transcribed_RNA"/>
</dbReference>
<protein>
    <recommendedName>
        <fullName evidence="2">BAH domain-containing protein</fullName>
    </recommendedName>
</protein>
<evidence type="ECO:0000259" key="2">
    <source>
        <dbReference type="PROSITE" id="PS51038"/>
    </source>
</evidence>
<dbReference type="SMART" id="SM00439">
    <property type="entry name" value="BAH"/>
    <property type="match status" value="1"/>
</dbReference>
<dbReference type="InterPro" id="IPR001025">
    <property type="entry name" value="BAH_dom"/>
</dbReference>
<dbReference type="Gene3D" id="2.30.30.490">
    <property type="match status" value="1"/>
</dbReference>
<dbReference type="Pfam" id="PF01426">
    <property type="entry name" value="BAH"/>
    <property type="match status" value="1"/>
</dbReference>
<evidence type="ECO:0000313" key="3">
    <source>
        <dbReference type="EMBL" id="MPA44974.1"/>
    </source>
</evidence>
<evidence type="ECO:0000256" key="1">
    <source>
        <dbReference type="SAM" id="MobiDB-lite"/>
    </source>
</evidence>
<dbReference type="CDD" id="cd20405">
    <property type="entry name" value="Tudor_Agenet_AtDUF_rpt1_3"/>
    <property type="match status" value="1"/>
</dbReference>
<dbReference type="PANTHER" id="PTHR31917:SF58">
    <property type="entry name" value="AGENET AND BROMO-ADJACENT HOMOLOGY (BAH) DOMAIN-CONTAINING PROTEIN"/>
    <property type="match status" value="1"/>
</dbReference>
<dbReference type="AlphaFoldDB" id="A0A5B6ZLR8"/>
<feature type="compositionally biased region" description="Polar residues" evidence="1">
    <location>
        <begin position="643"/>
        <end position="656"/>
    </location>
</feature>
<accession>A0A5B6ZLR8</accession>
<feature type="region of interest" description="Disordered" evidence="1">
    <location>
        <begin position="640"/>
        <end position="660"/>
    </location>
</feature>
<dbReference type="InterPro" id="IPR014002">
    <property type="entry name" value="Agenet_dom_plant"/>
</dbReference>
<dbReference type="PROSITE" id="PS51038">
    <property type="entry name" value="BAH"/>
    <property type="match status" value="1"/>
</dbReference>
<dbReference type="GO" id="GO:0003682">
    <property type="term" value="F:chromatin binding"/>
    <property type="evidence" value="ECO:0007669"/>
    <property type="project" value="InterPro"/>
</dbReference>
<organism evidence="3">
    <name type="scientific">Davidia involucrata</name>
    <name type="common">Dove tree</name>
    <dbReference type="NCBI Taxonomy" id="16924"/>
    <lineage>
        <taxon>Eukaryota</taxon>
        <taxon>Viridiplantae</taxon>
        <taxon>Streptophyta</taxon>
        <taxon>Embryophyta</taxon>
        <taxon>Tracheophyta</taxon>
        <taxon>Spermatophyta</taxon>
        <taxon>Magnoliopsida</taxon>
        <taxon>eudicotyledons</taxon>
        <taxon>Gunneridae</taxon>
        <taxon>Pentapetalae</taxon>
        <taxon>asterids</taxon>
        <taxon>Cornales</taxon>
        <taxon>Nyssaceae</taxon>
        <taxon>Davidia</taxon>
    </lineage>
</organism>